<gene>
    <name evidence="1" type="ORF">Gotri_007601</name>
</gene>
<organism evidence="1 2">
    <name type="scientific">Gossypium trilobum</name>
    <dbReference type="NCBI Taxonomy" id="34281"/>
    <lineage>
        <taxon>Eukaryota</taxon>
        <taxon>Viridiplantae</taxon>
        <taxon>Streptophyta</taxon>
        <taxon>Embryophyta</taxon>
        <taxon>Tracheophyta</taxon>
        <taxon>Spermatophyta</taxon>
        <taxon>Magnoliopsida</taxon>
        <taxon>eudicotyledons</taxon>
        <taxon>Gunneridae</taxon>
        <taxon>Pentapetalae</taxon>
        <taxon>rosids</taxon>
        <taxon>malvids</taxon>
        <taxon>Malvales</taxon>
        <taxon>Malvaceae</taxon>
        <taxon>Malvoideae</taxon>
        <taxon>Gossypium</taxon>
    </lineage>
</organism>
<dbReference type="AlphaFoldDB" id="A0A7J9EGJ6"/>
<proteinExistence type="predicted"/>
<keyword evidence="2" id="KW-1185">Reference proteome</keyword>
<dbReference type="EMBL" id="JABEZW010000008">
    <property type="protein sequence ID" value="MBA0772182.1"/>
    <property type="molecule type" value="Genomic_DNA"/>
</dbReference>
<name>A0A7J9EGJ6_9ROSI</name>
<evidence type="ECO:0000313" key="2">
    <source>
        <dbReference type="Proteomes" id="UP000593568"/>
    </source>
</evidence>
<sequence length="406" mass="44940">MGKSLLGVYDNQLDPFYGLVLKSVDLVFAVQICATCDISLKDASSLGQHGVEIQYRALVIDKKCSNNALFSIQENVQVGYVGVTGAYFDAASFDVISSHFNLTFEGVIEMGVTMKEGVLDPARHTTIVFKENKDPNLTGVVEGGCSKLSGNEAIHLSRFRVDGRALGNRKGMRLKKTIQDWGNIFKNLGNSQVPLAGLVNTVVYLISIQLELDTNKEEAIDDVVVSGAMKVYRQFNVAKAIAVISNLGFLFSYRLEVIGFFGGYMDWAEGFASGASCQEPSSVYFDSFQVPWVVIGNFNALLSDSDKKGGSFKDTLSCLSMEVKKWNRVVYRHISTRKRHIVNRLADIQKVIERPDELGFSRELGNLGFFRGPSELVFASWPSKLRLPMGLASCNHWFGPSELRFC</sequence>
<accession>A0A7J9EGJ6</accession>
<comment type="caution">
    <text evidence="1">The sequence shown here is derived from an EMBL/GenBank/DDBJ whole genome shotgun (WGS) entry which is preliminary data.</text>
</comment>
<reference evidence="1 2" key="1">
    <citation type="journal article" date="2019" name="Genome Biol. Evol.">
        <title>Insights into the evolution of the New World diploid cottons (Gossypium, subgenus Houzingenia) based on genome sequencing.</title>
        <authorList>
            <person name="Grover C.E."/>
            <person name="Arick M.A. 2nd"/>
            <person name="Thrash A."/>
            <person name="Conover J.L."/>
            <person name="Sanders W.S."/>
            <person name="Peterson D.G."/>
            <person name="Frelichowski J.E."/>
            <person name="Scheffler J.A."/>
            <person name="Scheffler B.E."/>
            <person name="Wendel J.F."/>
        </authorList>
    </citation>
    <scope>NUCLEOTIDE SEQUENCE [LARGE SCALE GENOMIC DNA]</scope>
    <source>
        <strain evidence="1">8</strain>
        <tissue evidence="1">Leaf</tissue>
    </source>
</reference>
<evidence type="ECO:0000313" key="1">
    <source>
        <dbReference type="EMBL" id="MBA0772182.1"/>
    </source>
</evidence>
<protein>
    <submittedName>
        <fullName evidence="1">Uncharacterized protein</fullName>
    </submittedName>
</protein>
<dbReference type="Proteomes" id="UP000593568">
    <property type="component" value="Unassembled WGS sequence"/>
</dbReference>